<evidence type="ECO:0000313" key="2">
    <source>
        <dbReference type="EMBL" id="GBO98947.1"/>
    </source>
</evidence>
<dbReference type="EMBL" id="BGZK01000002">
    <property type="protein sequence ID" value="GBO98947.1"/>
    <property type="molecule type" value="Genomic_DNA"/>
</dbReference>
<dbReference type="Proteomes" id="UP000299102">
    <property type="component" value="Unassembled WGS sequence"/>
</dbReference>
<name>A0A4C1SCM6_EUMVA</name>
<dbReference type="AlphaFoldDB" id="A0A4C1SCM6"/>
<accession>A0A4C1SCM6</accession>
<feature type="compositionally biased region" description="Low complexity" evidence="1">
    <location>
        <begin position="19"/>
        <end position="30"/>
    </location>
</feature>
<gene>
    <name evidence="2" type="ORF">EVAR_346_1</name>
</gene>
<organism evidence="2 3">
    <name type="scientific">Eumeta variegata</name>
    <name type="common">Bagworm moth</name>
    <name type="synonym">Eumeta japonica</name>
    <dbReference type="NCBI Taxonomy" id="151549"/>
    <lineage>
        <taxon>Eukaryota</taxon>
        <taxon>Metazoa</taxon>
        <taxon>Ecdysozoa</taxon>
        <taxon>Arthropoda</taxon>
        <taxon>Hexapoda</taxon>
        <taxon>Insecta</taxon>
        <taxon>Pterygota</taxon>
        <taxon>Neoptera</taxon>
        <taxon>Endopterygota</taxon>
        <taxon>Lepidoptera</taxon>
        <taxon>Glossata</taxon>
        <taxon>Ditrysia</taxon>
        <taxon>Tineoidea</taxon>
        <taxon>Psychidae</taxon>
        <taxon>Oiketicinae</taxon>
        <taxon>Eumeta</taxon>
    </lineage>
</organism>
<feature type="region of interest" description="Disordered" evidence="1">
    <location>
        <begin position="1"/>
        <end position="30"/>
    </location>
</feature>
<dbReference type="OrthoDB" id="8370501at2759"/>
<comment type="caution">
    <text evidence="2">The sequence shown here is derived from an EMBL/GenBank/DDBJ whole genome shotgun (WGS) entry which is preliminary data.</text>
</comment>
<protein>
    <submittedName>
        <fullName evidence="2">Uncharacterized protein</fullName>
    </submittedName>
</protein>
<evidence type="ECO:0000256" key="1">
    <source>
        <dbReference type="SAM" id="MobiDB-lite"/>
    </source>
</evidence>
<evidence type="ECO:0000313" key="3">
    <source>
        <dbReference type="Proteomes" id="UP000299102"/>
    </source>
</evidence>
<reference evidence="2 3" key="1">
    <citation type="journal article" date="2019" name="Commun. Biol.">
        <title>The bagworm genome reveals a unique fibroin gene that provides high tensile strength.</title>
        <authorList>
            <person name="Kono N."/>
            <person name="Nakamura H."/>
            <person name="Ohtoshi R."/>
            <person name="Tomita M."/>
            <person name="Numata K."/>
            <person name="Arakawa K."/>
        </authorList>
    </citation>
    <scope>NUCLEOTIDE SEQUENCE [LARGE SCALE GENOMIC DNA]</scope>
</reference>
<sequence length="153" mass="17316">MRLAEDLKGFPAPDTPCQRHSGARAGASRARVQNDKSGVRPYSLKFHLLYLHLFFLHAFKIEWQVVGYDWDARYKNIVSLAPVKIVAFTMCLPSSLTCNRVPLHNLGASRLRINKTDSEKLDQLVRLPTPQHDKIGVKEPYLLVGVQAAFTNF</sequence>
<proteinExistence type="predicted"/>
<keyword evidence="3" id="KW-1185">Reference proteome</keyword>